<dbReference type="Pfam" id="PF00005">
    <property type="entry name" value="ABC_tran"/>
    <property type="match status" value="2"/>
</dbReference>
<gene>
    <name evidence="6" type="ORF">ABQM86_03990</name>
</gene>
<evidence type="ECO:0000256" key="4">
    <source>
        <dbReference type="SAM" id="MobiDB-lite"/>
    </source>
</evidence>
<dbReference type="PANTHER" id="PTHR19211:SF6">
    <property type="entry name" value="BLL7188 PROTEIN"/>
    <property type="match status" value="1"/>
</dbReference>
<evidence type="ECO:0000256" key="3">
    <source>
        <dbReference type="ARBA" id="ARBA00022840"/>
    </source>
</evidence>
<evidence type="ECO:0000256" key="2">
    <source>
        <dbReference type="ARBA" id="ARBA00022741"/>
    </source>
</evidence>
<dbReference type="InterPro" id="IPR003439">
    <property type="entry name" value="ABC_transporter-like_ATP-bd"/>
</dbReference>
<dbReference type="SUPFAM" id="SSF52540">
    <property type="entry name" value="P-loop containing nucleoside triphosphate hydrolases"/>
    <property type="match status" value="2"/>
</dbReference>
<feature type="domain" description="ABC transporter" evidence="5">
    <location>
        <begin position="9"/>
        <end position="241"/>
    </location>
</feature>
<evidence type="ECO:0000313" key="6">
    <source>
        <dbReference type="EMBL" id="XDV72351.1"/>
    </source>
</evidence>
<sequence>MSTTKNPSITLTDVRLQWPDGTTALAGISGTFGPGRTGLVGSNGAGKSTLLRLIAGSLAPTGGSITTNGDVGYLPQTLTLVTDSTVADLLGIGPQVKALRAIEAGDVSVENFDAVGDDWDIEARADKSLRHVGFSGADLERNVGEISGGEAMLVAITGLRLQGRAITLLDEPTNNLDRDARTKLSALLSTWPGTLVVVSHDLTLLEIMDNTAELHGGELEVFGGPYSAWRSYVDEQQAAAVQAAQAAKQAVKTEKRQRQEAEMKLAQRARTGQTSYDNKKGSKILMNQRASDAQVSAGKLRSGSDDKVDAAQAALDVASSKIREDERISVNLPDPDVPRSRRIAELRGTNRAFVVEGPERVAIIGANGVGKTTLLERLVSGEPWTEDDDDVESGTAGGWLLTERSGYLRQRLDGLDEAATTLENVQAAAPSVPVGEIRNQLARFLLRGDSVYRPVGTLSGGERFRVSLAKLLFADPPPQVLILDEPTNNLDIQSVDQLVEALNAYRGAVILVSHDDGFLARLDLDLVLGLDHDGSLTELPSLPVGSRSGS</sequence>
<dbReference type="RefSeq" id="WP_369745983.1">
    <property type="nucleotide sequence ID" value="NZ_CP165735.1"/>
</dbReference>
<evidence type="ECO:0000259" key="5">
    <source>
        <dbReference type="PROSITE" id="PS50893"/>
    </source>
</evidence>
<dbReference type="InterPro" id="IPR050611">
    <property type="entry name" value="ABCF"/>
</dbReference>
<protein>
    <submittedName>
        <fullName evidence="6">ABC-F family ATP-binding cassette domain-containing protein</fullName>
    </submittedName>
</protein>
<feature type="domain" description="ABC transporter" evidence="5">
    <location>
        <begin position="332"/>
        <end position="548"/>
    </location>
</feature>
<name>A0AB39YTW2_9MICC</name>
<keyword evidence="2" id="KW-0547">Nucleotide-binding</keyword>
<dbReference type="Gene3D" id="3.40.50.300">
    <property type="entry name" value="P-loop containing nucleotide triphosphate hydrolases"/>
    <property type="match status" value="2"/>
</dbReference>
<proteinExistence type="predicted"/>
<dbReference type="EMBL" id="CP165735">
    <property type="protein sequence ID" value="XDV72351.1"/>
    <property type="molecule type" value="Genomic_DNA"/>
</dbReference>
<accession>A0AB39YTW2</accession>
<dbReference type="InterPro" id="IPR027417">
    <property type="entry name" value="P-loop_NTPase"/>
</dbReference>
<dbReference type="PANTHER" id="PTHR19211">
    <property type="entry name" value="ATP-BINDING TRANSPORT PROTEIN-RELATED"/>
    <property type="match status" value="1"/>
</dbReference>
<keyword evidence="1" id="KW-0677">Repeat</keyword>
<feature type="region of interest" description="Disordered" evidence="4">
    <location>
        <begin position="261"/>
        <end position="283"/>
    </location>
</feature>
<evidence type="ECO:0000256" key="1">
    <source>
        <dbReference type="ARBA" id="ARBA00022737"/>
    </source>
</evidence>
<organism evidence="6">
    <name type="scientific">Paenarthrobacter sp. AMU7</name>
    <dbReference type="NCBI Taxonomy" id="3162492"/>
    <lineage>
        <taxon>Bacteria</taxon>
        <taxon>Bacillati</taxon>
        <taxon>Actinomycetota</taxon>
        <taxon>Actinomycetes</taxon>
        <taxon>Micrococcales</taxon>
        <taxon>Micrococcaceae</taxon>
        <taxon>Paenarthrobacter</taxon>
    </lineage>
</organism>
<keyword evidence="3 6" id="KW-0067">ATP-binding</keyword>
<dbReference type="FunFam" id="3.40.50.300:FF:001320">
    <property type="entry name" value="Heme ABC transporter ATP-binding protein"/>
    <property type="match status" value="1"/>
</dbReference>
<dbReference type="SMART" id="SM00382">
    <property type="entry name" value="AAA"/>
    <property type="match status" value="2"/>
</dbReference>
<dbReference type="GO" id="GO:0016887">
    <property type="term" value="F:ATP hydrolysis activity"/>
    <property type="evidence" value="ECO:0007669"/>
    <property type="project" value="InterPro"/>
</dbReference>
<dbReference type="GO" id="GO:0005524">
    <property type="term" value="F:ATP binding"/>
    <property type="evidence" value="ECO:0007669"/>
    <property type="project" value="UniProtKB-KW"/>
</dbReference>
<reference evidence="6" key="1">
    <citation type="submission" date="2024-07" db="EMBL/GenBank/DDBJ databases">
        <authorList>
            <person name="Li J."/>
            <person name="Wei H."/>
            <person name="Ma J."/>
        </authorList>
    </citation>
    <scope>NUCLEOTIDE SEQUENCE</scope>
    <source>
        <strain evidence="6">AMU7</strain>
    </source>
</reference>
<dbReference type="PROSITE" id="PS50893">
    <property type="entry name" value="ABC_TRANSPORTER_2"/>
    <property type="match status" value="2"/>
</dbReference>
<dbReference type="AlphaFoldDB" id="A0AB39YTW2"/>
<dbReference type="InterPro" id="IPR003593">
    <property type="entry name" value="AAA+_ATPase"/>
</dbReference>